<gene>
    <name evidence="1" type="ORF">DT594_04970</name>
</gene>
<dbReference type="CDD" id="cd02440">
    <property type="entry name" value="AdoMet_MTases"/>
    <property type="match status" value="1"/>
</dbReference>
<dbReference type="InterPro" id="IPR036287">
    <property type="entry name" value="Rv1873-like_sf"/>
</dbReference>
<dbReference type="Pfam" id="PF08837">
    <property type="entry name" value="DUF1810"/>
    <property type="match status" value="1"/>
</dbReference>
<evidence type="ECO:0000313" key="1">
    <source>
        <dbReference type="EMBL" id="KAA0696681.1"/>
    </source>
</evidence>
<comment type="caution">
    <text evidence="1">The sequence shown here is derived from an EMBL/GenBank/DDBJ whole genome shotgun (WGS) entry which is preliminary data.</text>
</comment>
<proteinExistence type="predicted"/>
<dbReference type="InterPro" id="IPR029063">
    <property type="entry name" value="SAM-dependent_MTases_sf"/>
</dbReference>
<dbReference type="Proteomes" id="UP000463138">
    <property type="component" value="Unassembled WGS sequence"/>
</dbReference>
<dbReference type="AlphaFoldDB" id="A0A7V7GWK5"/>
<organism evidence="1 2">
    <name type="scientific">Halopseudomonas laoshanensis</name>
    <dbReference type="NCBI Taxonomy" id="2268758"/>
    <lineage>
        <taxon>Bacteria</taxon>
        <taxon>Pseudomonadati</taxon>
        <taxon>Pseudomonadota</taxon>
        <taxon>Gammaproteobacteria</taxon>
        <taxon>Pseudomonadales</taxon>
        <taxon>Pseudomonadaceae</taxon>
        <taxon>Halopseudomonas</taxon>
    </lineage>
</organism>
<dbReference type="Gene3D" id="3.40.50.150">
    <property type="entry name" value="Vaccinia Virus protein VP39"/>
    <property type="match status" value="1"/>
</dbReference>
<accession>A0A7V7GWK5</accession>
<protein>
    <submittedName>
        <fullName evidence="1">DUF1810 family protein</fullName>
    </submittedName>
</protein>
<reference evidence="1 2" key="1">
    <citation type="submission" date="2018-07" db="EMBL/GenBank/DDBJ databases">
        <title>Pseudomonas laoshanensis sp. nov., isolated from soil.</title>
        <authorList>
            <person name="Sun J."/>
            <person name="Yu L."/>
            <person name="Wang M."/>
            <person name="Zhang C."/>
        </authorList>
    </citation>
    <scope>NUCLEOTIDE SEQUENCE [LARGE SCALE GENOMIC DNA]</scope>
    <source>
        <strain evidence="1 2">Y22</strain>
    </source>
</reference>
<dbReference type="GO" id="GO:0016740">
    <property type="term" value="F:transferase activity"/>
    <property type="evidence" value="ECO:0007669"/>
    <property type="project" value="UniProtKB-KW"/>
</dbReference>
<dbReference type="SUPFAM" id="SSF140736">
    <property type="entry name" value="Rv1873-like"/>
    <property type="match status" value="1"/>
</dbReference>
<dbReference type="Pfam" id="PF13489">
    <property type="entry name" value="Methyltransf_23"/>
    <property type="match status" value="1"/>
</dbReference>
<evidence type="ECO:0000313" key="2">
    <source>
        <dbReference type="Proteomes" id="UP000463138"/>
    </source>
</evidence>
<sequence>MTMNELYNLERFLDAQSQIYPKALDELEAGRKTTHWMWFVFPQVAGLGRSDMAQRYAIADIAEAQAYIGHPVLGPRLEACAQALLRWRERSATEIMGSPDDMKLRSSMTLFALAAPQKRIFIQVLQAFFAGQPDERTLELLGAAELPEPQDELAGLARQTLAHYEQNAEGFREGTRDHDVSQNIDALLRNIHAPAPLQILDMGCGPGRDLRTFKAMGHLPVGLDGCERFVEMARQDSGCEVWLQDFLALDLPAERFDGIFANATLFHIPSKMLPAALRQLHQSLKPGGVLLSSNPRGEDQEGWTGDRYAAYYRLETWRAFMQAAGFVEIEHYYRPAGLPREQQPWLASVWRRNPD</sequence>
<dbReference type="InterPro" id="IPR014937">
    <property type="entry name" value="DUF1810"/>
</dbReference>
<dbReference type="PANTHER" id="PTHR43861">
    <property type="entry name" value="TRANS-ACONITATE 2-METHYLTRANSFERASE-RELATED"/>
    <property type="match status" value="1"/>
</dbReference>
<name>A0A7V7GWK5_9GAMM</name>
<dbReference type="OrthoDB" id="9804312at2"/>
<dbReference type="SUPFAM" id="SSF53335">
    <property type="entry name" value="S-adenosyl-L-methionine-dependent methyltransferases"/>
    <property type="match status" value="1"/>
</dbReference>
<dbReference type="EMBL" id="QOVF01000001">
    <property type="protein sequence ID" value="KAA0696681.1"/>
    <property type="molecule type" value="Genomic_DNA"/>
</dbReference>
<dbReference type="Gene3D" id="1.25.40.380">
    <property type="entry name" value="Protein of unknown function DUF1810"/>
    <property type="match status" value="1"/>
</dbReference>
<keyword evidence="2" id="KW-1185">Reference proteome</keyword>